<keyword evidence="2" id="KW-1185">Reference proteome</keyword>
<accession>A0A8X6RG72</accession>
<proteinExistence type="predicted"/>
<dbReference type="EMBL" id="BMAU01021177">
    <property type="protein sequence ID" value="GFX94403.1"/>
    <property type="molecule type" value="Genomic_DNA"/>
</dbReference>
<reference evidence="1" key="1">
    <citation type="submission" date="2020-08" db="EMBL/GenBank/DDBJ databases">
        <title>Multicomponent nature underlies the extraordinary mechanical properties of spider dragline silk.</title>
        <authorList>
            <person name="Kono N."/>
            <person name="Nakamura H."/>
            <person name="Mori M."/>
            <person name="Yoshida Y."/>
            <person name="Ohtoshi R."/>
            <person name="Malay A.D."/>
            <person name="Moran D.A.P."/>
            <person name="Tomita M."/>
            <person name="Numata K."/>
            <person name="Arakawa K."/>
        </authorList>
    </citation>
    <scope>NUCLEOTIDE SEQUENCE</scope>
</reference>
<organism evidence="1 2">
    <name type="scientific">Trichonephila clavipes</name>
    <name type="common">Golden silk orbweaver</name>
    <name type="synonym">Nephila clavipes</name>
    <dbReference type="NCBI Taxonomy" id="2585209"/>
    <lineage>
        <taxon>Eukaryota</taxon>
        <taxon>Metazoa</taxon>
        <taxon>Ecdysozoa</taxon>
        <taxon>Arthropoda</taxon>
        <taxon>Chelicerata</taxon>
        <taxon>Arachnida</taxon>
        <taxon>Araneae</taxon>
        <taxon>Araneomorphae</taxon>
        <taxon>Entelegynae</taxon>
        <taxon>Araneoidea</taxon>
        <taxon>Nephilidae</taxon>
        <taxon>Trichonephila</taxon>
    </lineage>
</organism>
<dbReference type="Proteomes" id="UP000887159">
    <property type="component" value="Unassembled WGS sequence"/>
</dbReference>
<evidence type="ECO:0000313" key="2">
    <source>
        <dbReference type="Proteomes" id="UP000887159"/>
    </source>
</evidence>
<comment type="caution">
    <text evidence="1">The sequence shown here is derived from an EMBL/GenBank/DDBJ whole genome shotgun (WGS) entry which is preliminary data.</text>
</comment>
<dbReference type="PANTHER" id="PTHR10492">
    <property type="match status" value="1"/>
</dbReference>
<name>A0A8X6RG72_TRICX</name>
<dbReference type="PANTHER" id="PTHR10492:SF57">
    <property type="entry name" value="ATP-DEPENDENT DNA HELICASE"/>
    <property type="match status" value="1"/>
</dbReference>
<dbReference type="AlphaFoldDB" id="A0A8X6RG72"/>
<gene>
    <name evidence="1" type="primary">EVAR_13288_1</name>
    <name evidence="1" type="ORF">TNCV_4294481</name>
</gene>
<evidence type="ECO:0000313" key="1">
    <source>
        <dbReference type="EMBL" id="GFX94403.1"/>
    </source>
</evidence>
<sequence length="173" mass="20015">MQNGKCTKKYQRELIRETVHSDKGYPLYRRRAPADGGKQVGIRTRSGEIKSFDNSWVVPYSPILCKLFNAHINVEACNSVRAIKYICQYVNKGNDQAIFNLRNEGVVQALNEIQTYQAGRYVNSNEAAWWPLGFPLHEIYPTVTHLAVHLENGQRIFFMKIYLSRERQDFISS</sequence>
<protein>
    <submittedName>
        <fullName evidence="1">Uncharacterized protein</fullName>
    </submittedName>
</protein>